<dbReference type="RefSeq" id="WP_083561710.1">
    <property type="nucleotide sequence ID" value="NZ_AQQV01000002.1"/>
</dbReference>
<evidence type="ECO:0000256" key="2">
    <source>
        <dbReference type="ARBA" id="ARBA00004496"/>
    </source>
</evidence>
<dbReference type="InterPro" id="IPR011650">
    <property type="entry name" value="Peptidase_M20_dimer"/>
</dbReference>
<proteinExistence type="inferred from homology"/>
<keyword evidence="7" id="KW-0479">Metal-binding</keyword>
<keyword evidence="4" id="KW-0963">Cytoplasm</keyword>
<evidence type="ECO:0000256" key="3">
    <source>
        <dbReference type="ARBA" id="ARBA00005691"/>
    </source>
</evidence>
<evidence type="ECO:0000256" key="1">
    <source>
        <dbReference type="ARBA" id="ARBA00001947"/>
    </source>
</evidence>
<keyword evidence="6" id="KW-0028">Amino-acid biosynthesis</keyword>
<evidence type="ECO:0000256" key="9">
    <source>
        <dbReference type="ARBA" id="ARBA00022833"/>
    </source>
</evidence>
<dbReference type="Gene3D" id="3.40.630.10">
    <property type="entry name" value="Zn peptidases"/>
    <property type="match status" value="1"/>
</dbReference>
<dbReference type="InterPro" id="IPR050072">
    <property type="entry name" value="Peptidase_M20A"/>
</dbReference>
<dbReference type="InterPro" id="IPR010169">
    <property type="entry name" value="AcOrn-deacetyl"/>
</dbReference>
<feature type="domain" description="Peptidase M20 dimerisation" evidence="11">
    <location>
        <begin position="177"/>
        <end position="287"/>
    </location>
</feature>
<dbReference type="InterPro" id="IPR036264">
    <property type="entry name" value="Bact_exopeptidase_dim_dom"/>
</dbReference>
<keyword evidence="10" id="KW-0170">Cobalt</keyword>
<dbReference type="GO" id="GO:0006526">
    <property type="term" value="P:L-arginine biosynthetic process"/>
    <property type="evidence" value="ECO:0007669"/>
    <property type="project" value="UniProtKB-KW"/>
</dbReference>
<evidence type="ECO:0000256" key="10">
    <source>
        <dbReference type="ARBA" id="ARBA00023285"/>
    </source>
</evidence>
<dbReference type="PROSITE" id="PS00759">
    <property type="entry name" value="ARGE_DAPE_CPG2_2"/>
    <property type="match status" value="1"/>
</dbReference>
<gene>
    <name evidence="12" type="ORF">ATO7_10577</name>
</gene>
<evidence type="ECO:0000256" key="8">
    <source>
        <dbReference type="ARBA" id="ARBA00022801"/>
    </source>
</evidence>
<dbReference type="Gene3D" id="3.30.70.360">
    <property type="match status" value="1"/>
</dbReference>
<dbReference type="InterPro" id="IPR002933">
    <property type="entry name" value="Peptidase_M20"/>
</dbReference>
<evidence type="ECO:0000256" key="6">
    <source>
        <dbReference type="ARBA" id="ARBA00022605"/>
    </source>
</evidence>
<keyword evidence="5" id="KW-0055">Arginine biosynthesis</keyword>
<dbReference type="InterPro" id="IPR001261">
    <property type="entry name" value="ArgE/DapE_CS"/>
</dbReference>
<dbReference type="STRING" id="1317117.ATO7_10577"/>
<keyword evidence="9" id="KW-0862">Zinc</keyword>
<dbReference type="FunFam" id="3.30.70.360:FF:000003">
    <property type="entry name" value="Acetylornithine deacetylase"/>
    <property type="match status" value="1"/>
</dbReference>
<organism evidence="12 13">
    <name type="scientific">Oceanococcus atlanticus</name>
    <dbReference type="NCBI Taxonomy" id="1317117"/>
    <lineage>
        <taxon>Bacteria</taxon>
        <taxon>Pseudomonadati</taxon>
        <taxon>Pseudomonadota</taxon>
        <taxon>Gammaproteobacteria</taxon>
        <taxon>Chromatiales</taxon>
        <taxon>Oceanococcaceae</taxon>
        <taxon>Oceanococcus</taxon>
    </lineage>
</organism>
<dbReference type="SUPFAM" id="SSF55031">
    <property type="entry name" value="Bacterial exopeptidase dimerisation domain"/>
    <property type="match status" value="1"/>
</dbReference>
<dbReference type="NCBIfam" id="NF003474">
    <property type="entry name" value="PRK05111.1"/>
    <property type="match status" value="1"/>
</dbReference>
<dbReference type="Pfam" id="PF07687">
    <property type="entry name" value="M20_dimer"/>
    <property type="match status" value="1"/>
</dbReference>
<dbReference type="GO" id="GO:0005737">
    <property type="term" value="C:cytoplasm"/>
    <property type="evidence" value="ECO:0007669"/>
    <property type="project" value="UniProtKB-SubCell"/>
</dbReference>
<evidence type="ECO:0000256" key="4">
    <source>
        <dbReference type="ARBA" id="ARBA00022490"/>
    </source>
</evidence>
<keyword evidence="13" id="KW-1185">Reference proteome</keyword>
<dbReference type="GO" id="GO:0008777">
    <property type="term" value="F:acetylornithine deacetylase activity"/>
    <property type="evidence" value="ECO:0007669"/>
    <property type="project" value="UniProtKB-EC"/>
</dbReference>
<evidence type="ECO:0000313" key="13">
    <source>
        <dbReference type="Proteomes" id="UP000192342"/>
    </source>
</evidence>
<dbReference type="OrthoDB" id="3665926at2"/>
<sequence length="384" mass="41228">MITSPTLVQTLSQLIGTPSVSSTLRALDTSNHAVCALLANWLEPLGFACELLPIDGSPGKYNLIATRGHGDGGLVLSGHTDTVPYDDSGWDSDPFKLRDAHDRWHGLGTCDMKGFFALCVQLAAELKDVDLKQPLVILATADEESGMDGAKALLKAGRPLGRHALVGEPTGLVPVRMHKGIFMDVLRVRGHAGHSSNPAAGINAVEGVHQALGALLGLRDELKTRLLREEFPVPHSTLNPGCVHGGDSPNRIPAACELQFDLRPVPGLNLEDLRQEARARMDAALGEGPWQWEHDTVFEGAEPFETAADAAIVKAAERLTDCPAQAVNFCTEGGYLNQMGLQTLVLGPGDIAQAHQPNEYLSMDQVAPMMDILRGLVKDFCHEQ</sequence>
<comment type="cofactor">
    <cofactor evidence="1">
        <name>Zn(2+)</name>
        <dbReference type="ChEBI" id="CHEBI:29105"/>
    </cofactor>
</comment>
<dbReference type="EMBL" id="AQQV01000002">
    <property type="protein sequence ID" value="ORE87481.1"/>
    <property type="molecule type" value="Genomic_DNA"/>
</dbReference>
<dbReference type="Proteomes" id="UP000192342">
    <property type="component" value="Unassembled WGS sequence"/>
</dbReference>
<comment type="caution">
    <text evidence="12">The sequence shown here is derived from an EMBL/GenBank/DDBJ whole genome shotgun (WGS) entry which is preliminary data.</text>
</comment>
<dbReference type="CDD" id="cd03894">
    <property type="entry name" value="M20_ArgE"/>
    <property type="match status" value="1"/>
</dbReference>
<evidence type="ECO:0000256" key="5">
    <source>
        <dbReference type="ARBA" id="ARBA00022571"/>
    </source>
</evidence>
<dbReference type="SUPFAM" id="SSF53187">
    <property type="entry name" value="Zn-dependent exopeptidases"/>
    <property type="match status" value="1"/>
</dbReference>
<name>A0A1Y1SEV4_9GAMM</name>
<comment type="subcellular location">
    <subcellularLocation>
        <location evidence="2">Cytoplasm</location>
    </subcellularLocation>
</comment>
<dbReference type="PANTHER" id="PTHR43808:SF1">
    <property type="entry name" value="ACETYLORNITHINE DEACETYLASE"/>
    <property type="match status" value="1"/>
</dbReference>
<dbReference type="AlphaFoldDB" id="A0A1Y1SEV4"/>
<keyword evidence="8 12" id="KW-0378">Hydrolase</keyword>
<evidence type="ECO:0000313" key="12">
    <source>
        <dbReference type="EMBL" id="ORE87481.1"/>
    </source>
</evidence>
<dbReference type="PANTHER" id="PTHR43808">
    <property type="entry name" value="ACETYLORNITHINE DEACETYLASE"/>
    <property type="match status" value="1"/>
</dbReference>
<dbReference type="Pfam" id="PF01546">
    <property type="entry name" value="Peptidase_M20"/>
    <property type="match status" value="1"/>
</dbReference>
<reference evidence="12 13" key="1">
    <citation type="submission" date="2013-04" db="EMBL/GenBank/DDBJ databases">
        <title>Oceanococcus atlanticus 22II-S10r2 Genome Sequencing.</title>
        <authorList>
            <person name="Lai Q."/>
            <person name="Li G."/>
            <person name="Shao Z."/>
        </authorList>
    </citation>
    <scope>NUCLEOTIDE SEQUENCE [LARGE SCALE GENOMIC DNA]</scope>
    <source>
        <strain evidence="12 13">22II-S10r2</strain>
    </source>
</reference>
<evidence type="ECO:0000256" key="7">
    <source>
        <dbReference type="ARBA" id="ARBA00022723"/>
    </source>
</evidence>
<dbReference type="EC" id="3.5.1.16" evidence="12"/>
<dbReference type="GO" id="GO:0046872">
    <property type="term" value="F:metal ion binding"/>
    <property type="evidence" value="ECO:0007669"/>
    <property type="project" value="UniProtKB-KW"/>
</dbReference>
<dbReference type="NCBIfam" id="TIGR01892">
    <property type="entry name" value="AcOrn-deacetyl"/>
    <property type="match status" value="1"/>
</dbReference>
<evidence type="ECO:0000259" key="11">
    <source>
        <dbReference type="Pfam" id="PF07687"/>
    </source>
</evidence>
<comment type="similarity">
    <text evidence="3">Belongs to the peptidase M20A family. ArgE subfamily.</text>
</comment>
<protein>
    <submittedName>
        <fullName evidence="12">Acetylornithine deacetylase</fullName>
        <ecNumber evidence="12">3.5.1.16</ecNumber>
    </submittedName>
</protein>
<accession>A0A1Y1SEV4</accession>